<reference evidence="1" key="1">
    <citation type="submission" date="2024-02" db="EMBL/GenBank/DDBJ databases">
        <title>Metagenome Assembled Genome of Zalaria obscura JY119.</title>
        <authorList>
            <person name="Vighnesh L."/>
            <person name="Jagadeeshwari U."/>
            <person name="Venkata Ramana C."/>
            <person name="Sasikala C."/>
        </authorList>
    </citation>
    <scope>NUCLEOTIDE SEQUENCE</scope>
    <source>
        <strain evidence="1">JY119</strain>
    </source>
</reference>
<keyword evidence="2" id="KW-1185">Reference proteome</keyword>
<protein>
    <submittedName>
        <fullName evidence="1">Uncharacterized protein</fullName>
    </submittedName>
</protein>
<evidence type="ECO:0000313" key="1">
    <source>
        <dbReference type="EMBL" id="KAK8211297.1"/>
    </source>
</evidence>
<accession>A0ACC3SF38</accession>
<proteinExistence type="predicted"/>
<sequence>MHVKTAQLPADSCMSQARESKGDERQRHVGLMARRCQNRVQNFLRHVADAGFPNRLGQSSCWSSPMRTKKHASMEFAPSRYTVLPDPVNGGVSSNYNLPSRDILQTTKQGLLNWGNVFGDDIDDRSRVDQGKKMTMEDGERGHCLLESTKRLSPTPQQDGPETVPGTRASMVDPRLFG</sequence>
<name>A0ACC3SF38_9PEZI</name>
<dbReference type="Proteomes" id="UP001320706">
    <property type="component" value="Unassembled WGS sequence"/>
</dbReference>
<dbReference type="EMBL" id="JAMKPW020000014">
    <property type="protein sequence ID" value="KAK8211297.1"/>
    <property type="molecule type" value="Genomic_DNA"/>
</dbReference>
<gene>
    <name evidence="1" type="ORF">M8818_003264</name>
</gene>
<evidence type="ECO:0000313" key="2">
    <source>
        <dbReference type="Proteomes" id="UP001320706"/>
    </source>
</evidence>
<organism evidence="1 2">
    <name type="scientific">Zalaria obscura</name>
    <dbReference type="NCBI Taxonomy" id="2024903"/>
    <lineage>
        <taxon>Eukaryota</taxon>
        <taxon>Fungi</taxon>
        <taxon>Dikarya</taxon>
        <taxon>Ascomycota</taxon>
        <taxon>Pezizomycotina</taxon>
        <taxon>Dothideomycetes</taxon>
        <taxon>Dothideomycetidae</taxon>
        <taxon>Dothideales</taxon>
        <taxon>Zalariaceae</taxon>
        <taxon>Zalaria</taxon>
    </lineage>
</organism>
<comment type="caution">
    <text evidence="1">The sequence shown here is derived from an EMBL/GenBank/DDBJ whole genome shotgun (WGS) entry which is preliminary data.</text>
</comment>